<dbReference type="Proteomes" id="UP000247409">
    <property type="component" value="Unassembled WGS sequence"/>
</dbReference>
<accession>A0A2V3J426</accession>
<dbReference type="SMART" id="SM00233">
    <property type="entry name" value="PH"/>
    <property type="match status" value="1"/>
</dbReference>
<feature type="domain" description="PH" evidence="2">
    <location>
        <begin position="1"/>
        <end position="88"/>
    </location>
</feature>
<dbReference type="EMBL" id="NBIV01000008">
    <property type="protein sequence ID" value="PXF49134.1"/>
    <property type="molecule type" value="Genomic_DNA"/>
</dbReference>
<dbReference type="AlphaFoldDB" id="A0A2V3J426"/>
<evidence type="ECO:0000256" key="1">
    <source>
        <dbReference type="SAM" id="MobiDB-lite"/>
    </source>
</evidence>
<comment type="caution">
    <text evidence="3">The sequence shown here is derived from an EMBL/GenBank/DDBJ whole genome shotgun (WGS) entry which is preliminary data.</text>
</comment>
<feature type="compositionally biased region" description="Polar residues" evidence="1">
    <location>
        <begin position="150"/>
        <end position="163"/>
    </location>
</feature>
<evidence type="ECO:0000259" key="2">
    <source>
        <dbReference type="PROSITE" id="PS50003"/>
    </source>
</evidence>
<dbReference type="PROSITE" id="PS50003">
    <property type="entry name" value="PH_DOMAIN"/>
    <property type="match status" value="1"/>
</dbReference>
<organism evidence="3 4">
    <name type="scientific">Gracilariopsis chorda</name>
    <dbReference type="NCBI Taxonomy" id="448386"/>
    <lineage>
        <taxon>Eukaryota</taxon>
        <taxon>Rhodophyta</taxon>
        <taxon>Florideophyceae</taxon>
        <taxon>Rhodymeniophycidae</taxon>
        <taxon>Gracilariales</taxon>
        <taxon>Gracilariaceae</taxon>
        <taxon>Gracilariopsis</taxon>
    </lineage>
</organism>
<feature type="compositionally biased region" description="Polar residues" evidence="1">
    <location>
        <begin position="91"/>
        <end position="112"/>
    </location>
</feature>
<evidence type="ECO:0000313" key="3">
    <source>
        <dbReference type="EMBL" id="PXF49134.1"/>
    </source>
</evidence>
<protein>
    <recommendedName>
        <fullName evidence="2">PH domain-containing protein</fullName>
    </recommendedName>
</protein>
<feature type="compositionally biased region" description="Basic and acidic residues" evidence="1">
    <location>
        <begin position="129"/>
        <end position="139"/>
    </location>
</feature>
<reference evidence="3 4" key="1">
    <citation type="journal article" date="2018" name="Mol. Biol. Evol.">
        <title>Analysis of the draft genome of the red seaweed Gracilariopsis chorda provides insights into genome size evolution in Rhodophyta.</title>
        <authorList>
            <person name="Lee J."/>
            <person name="Yang E.C."/>
            <person name="Graf L."/>
            <person name="Yang J.H."/>
            <person name="Qiu H."/>
            <person name="Zel Zion U."/>
            <person name="Chan C.X."/>
            <person name="Stephens T.G."/>
            <person name="Weber A.P.M."/>
            <person name="Boo G.H."/>
            <person name="Boo S.M."/>
            <person name="Kim K.M."/>
            <person name="Shin Y."/>
            <person name="Jung M."/>
            <person name="Lee S.J."/>
            <person name="Yim H.S."/>
            <person name="Lee J.H."/>
            <person name="Bhattacharya D."/>
            <person name="Yoon H.S."/>
        </authorList>
    </citation>
    <scope>NUCLEOTIDE SEQUENCE [LARGE SCALE GENOMIC DNA]</scope>
    <source>
        <strain evidence="3 4">SKKU-2015</strain>
        <tissue evidence="3">Whole body</tissue>
    </source>
</reference>
<dbReference type="InterPro" id="IPR001849">
    <property type="entry name" value="PH_domain"/>
</dbReference>
<feature type="region of interest" description="Disordered" evidence="1">
    <location>
        <begin position="91"/>
        <end position="172"/>
    </location>
</feature>
<dbReference type="OrthoDB" id="10444766at2759"/>
<evidence type="ECO:0000313" key="4">
    <source>
        <dbReference type="Proteomes" id="UP000247409"/>
    </source>
</evidence>
<dbReference type="InterPro" id="IPR011993">
    <property type="entry name" value="PH-like_dom_sf"/>
</dbReference>
<name>A0A2V3J426_9FLOR</name>
<proteinExistence type="predicted"/>
<dbReference type="SUPFAM" id="SSF50729">
    <property type="entry name" value="PH domain-like"/>
    <property type="match status" value="1"/>
</dbReference>
<gene>
    <name evidence="3" type="ORF">BWQ96_01083</name>
</gene>
<dbReference type="Gene3D" id="2.30.29.30">
    <property type="entry name" value="Pleckstrin-homology domain (PH domain)/Phosphotyrosine-binding domain (PTB)"/>
    <property type="match status" value="1"/>
</dbReference>
<sequence>MEGFLAKRGKRMGSRVKRYMRLDAAFLSNHHTPNEPPTWRVNIKDAHISCNTKKNRITIDLYGNKLELYADTSHDCDLWYDALTASKAKANLSNPSSSHANGKENNQPSNQTHDPRLINMQSCDMPDPENNRSSKRASDLGKNFKVVKPQPSNNNVLAQSSAASDDPYDGQQPLAVNGQVYEETPASMIFKQFNFPAK</sequence>
<keyword evidence="4" id="KW-1185">Reference proteome</keyword>